<evidence type="ECO:0000313" key="10">
    <source>
        <dbReference type="Proteomes" id="UP000285301"/>
    </source>
</evidence>
<feature type="region of interest" description="Disordered" evidence="5">
    <location>
        <begin position="560"/>
        <end position="583"/>
    </location>
</feature>
<dbReference type="InterPro" id="IPR038028">
    <property type="entry name" value="BPTF"/>
</dbReference>
<evidence type="ECO:0000256" key="1">
    <source>
        <dbReference type="ARBA" id="ARBA00022723"/>
    </source>
</evidence>
<dbReference type="PANTHER" id="PTHR45975:SF2">
    <property type="entry name" value="NUCLEOSOME-REMODELING FACTOR SUBUNIT BPTF"/>
    <property type="match status" value="1"/>
</dbReference>
<evidence type="ECO:0000256" key="5">
    <source>
        <dbReference type="SAM" id="MobiDB-lite"/>
    </source>
</evidence>
<keyword evidence="3" id="KW-0862">Zinc</keyword>
<dbReference type="PANTHER" id="PTHR45975">
    <property type="entry name" value="NUCLEOSOME-REMODELING FACTOR SUBUNIT BPTF"/>
    <property type="match status" value="1"/>
</dbReference>
<dbReference type="PROSITE" id="PS50016">
    <property type="entry name" value="ZF_PHD_2"/>
    <property type="match status" value="2"/>
</dbReference>
<dbReference type="PROSITE" id="PS01359">
    <property type="entry name" value="ZF_PHD_1"/>
    <property type="match status" value="1"/>
</dbReference>
<sequence length="1013" mass="113488">IQTNKGIKRIFTSKTPVLQQQQQQEGFAMIRTAAGQTFKVALSALQGKTSGQTIVIKTGGGNIVSSTTTATIISTVTPPVVTSPQVNPTRPTILQQPQQSVTTNANSGTTAQKIQIIKPIATSGSAAPTPTQQIVKTAPNSSSAQIPIRLPDGRIQILQIPISMLNSSTPIQIAIPQQPQQQQATTTQQKIITTPIIQPTTATTQQTQQVRIISNITPSTSNAQQQPVTRIIQFKQPQQQQTIVTGTVAATTSTPQQQVIVQQIAQQIKQGTIQIRLNPQQQTTVIASPLKPLAATTTTTTTTSTTPATSSAISSLAITTTTSPVTPPTTSNSSSSSFVITPQITSEIVRQAIINTQATPELQQKLLALQKQQQKRLQVTTSVTNVTTTVAVTTAQAIATSKQSTTTTAATTIITTPHIGSGGIKRMKSGSVSQSVTHLVESTPPEKREEMMRNAICGQVLKSILDKIERDERQEVKAKKKREQQKLNRWKQIKQRQQAQLVRNVDALKREIIRKRSELENKLRKEIEQELKAKEAKLQASKQHQTSKVKVKNVQNQLQQQALKRKSESEQQHQQLQQQQTSNTQPAKKKKLYCLCQTAYDCSRFMVGCDQCHNWFHCDCLGLDEAEVKKMDQFICNQCKQEAIEEDEQQQQQQQQPQPPPQQQQEKMKDEKQKYCLCEEDEYDENKYYVCCDLCERWFHGRCVGLLQKEAQELPEYQCPQCAPNSFLNSTNLKKLNKLELKSMMQILNVIAVRQNREIELKSDKYYSIKCYASSSFLNTRNVTSKILLSLQSKPTERVKFGSPYTLTAQLEPFDARLDYQLYSCIAFWKDREVELLDENGCETHDHLMSEFEYDQSEKEARATISSMFKFPDTNRFHIQCYFDTCSNRRCDRLDCSASNSTSSTKGGGAKGGSIKRKDYLTTTTIYVDDLVASAKIIEDLECNEWRFPWLITLTICLAILLLIMLLVNLFLCSSLTCTCTKTEISDKESVNDFDDYDPYKIDYSSPSPSLKH</sequence>
<dbReference type="Proteomes" id="UP000285301">
    <property type="component" value="Unassembled WGS sequence"/>
</dbReference>
<dbReference type="Gene3D" id="3.30.40.10">
    <property type="entry name" value="Zinc/RING finger domain, C3HC4 (zinc finger)"/>
    <property type="match status" value="2"/>
</dbReference>
<evidence type="ECO:0000256" key="3">
    <source>
        <dbReference type="ARBA" id="ARBA00022833"/>
    </source>
</evidence>
<dbReference type="STRING" id="1965070.A0A3S4QVR0"/>
<proteinExistence type="predicted"/>
<dbReference type="InterPro" id="IPR019786">
    <property type="entry name" value="Zinc_finger_PHD-type_CS"/>
</dbReference>
<feature type="non-terminal residue" evidence="9">
    <location>
        <position position="1"/>
    </location>
</feature>
<feature type="domain" description="PHD-type" evidence="7">
    <location>
        <begin position="673"/>
        <end position="725"/>
    </location>
</feature>
<organism evidence="9 10">
    <name type="scientific">Dinothrombium tinctorium</name>
    <dbReference type="NCBI Taxonomy" id="1965070"/>
    <lineage>
        <taxon>Eukaryota</taxon>
        <taxon>Metazoa</taxon>
        <taxon>Ecdysozoa</taxon>
        <taxon>Arthropoda</taxon>
        <taxon>Chelicerata</taxon>
        <taxon>Arachnida</taxon>
        <taxon>Acari</taxon>
        <taxon>Acariformes</taxon>
        <taxon>Trombidiformes</taxon>
        <taxon>Prostigmata</taxon>
        <taxon>Anystina</taxon>
        <taxon>Parasitengona</taxon>
        <taxon>Trombidioidea</taxon>
        <taxon>Trombidiidae</taxon>
        <taxon>Dinothrombium</taxon>
    </lineage>
</organism>
<evidence type="ECO:0000256" key="6">
    <source>
        <dbReference type="SAM" id="Phobius"/>
    </source>
</evidence>
<dbReference type="InterPro" id="IPR019787">
    <property type="entry name" value="Znf_PHD-finger"/>
</dbReference>
<dbReference type="InterPro" id="IPR001507">
    <property type="entry name" value="ZP_dom"/>
</dbReference>
<keyword evidence="1" id="KW-0479">Metal-binding</keyword>
<protein>
    <submittedName>
        <fullName evidence="9">Nucleosome-remodeling factor subunit NURF301-like protein</fullName>
    </submittedName>
</protein>
<dbReference type="InterPro" id="IPR001965">
    <property type="entry name" value="Znf_PHD"/>
</dbReference>
<feature type="region of interest" description="Disordered" evidence="5">
    <location>
        <begin position="647"/>
        <end position="668"/>
    </location>
</feature>
<dbReference type="GO" id="GO:0016589">
    <property type="term" value="C:NURF complex"/>
    <property type="evidence" value="ECO:0007669"/>
    <property type="project" value="InterPro"/>
</dbReference>
<name>A0A3S4QVR0_9ACAR</name>
<keyword evidence="10" id="KW-1185">Reference proteome</keyword>
<feature type="domain" description="ZP" evidence="8">
    <location>
        <begin position="638"/>
        <end position="903"/>
    </location>
</feature>
<dbReference type="GO" id="GO:0006357">
    <property type="term" value="P:regulation of transcription by RNA polymerase II"/>
    <property type="evidence" value="ECO:0007669"/>
    <property type="project" value="InterPro"/>
</dbReference>
<evidence type="ECO:0000256" key="4">
    <source>
        <dbReference type="PROSITE-ProRule" id="PRU00146"/>
    </source>
</evidence>
<dbReference type="PROSITE" id="PS51034">
    <property type="entry name" value="ZP_2"/>
    <property type="match status" value="1"/>
</dbReference>
<dbReference type="EMBL" id="NCKU01003014">
    <property type="protein sequence ID" value="RWS08344.1"/>
    <property type="molecule type" value="Genomic_DNA"/>
</dbReference>
<dbReference type="InterPro" id="IPR011011">
    <property type="entry name" value="Znf_FYVE_PHD"/>
</dbReference>
<evidence type="ECO:0000259" key="7">
    <source>
        <dbReference type="PROSITE" id="PS50016"/>
    </source>
</evidence>
<keyword evidence="2 4" id="KW-0863">Zinc-finger</keyword>
<dbReference type="InterPro" id="IPR013083">
    <property type="entry name" value="Znf_RING/FYVE/PHD"/>
</dbReference>
<keyword evidence="6" id="KW-1133">Transmembrane helix</keyword>
<dbReference type="OrthoDB" id="6498786at2759"/>
<reference evidence="9 10" key="1">
    <citation type="journal article" date="2018" name="Gigascience">
        <title>Genomes of trombidid mites reveal novel predicted allergens and laterally-transferred genes associated with secondary metabolism.</title>
        <authorList>
            <person name="Dong X."/>
            <person name="Chaisiri K."/>
            <person name="Xia D."/>
            <person name="Armstrong S.D."/>
            <person name="Fang Y."/>
            <person name="Donnelly M.J."/>
            <person name="Kadowaki T."/>
            <person name="McGarry J.W."/>
            <person name="Darby A.C."/>
            <person name="Makepeace B.L."/>
        </authorList>
    </citation>
    <scope>NUCLEOTIDE SEQUENCE [LARGE SCALE GENOMIC DNA]</scope>
    <source>
        <strain evidence="9">UoL-WK</strain>
    </source>
</reference>
<dbReference type="SMART" id="SM00249">
    <property type="entry name" value="PHD"/>
    <property type="match status" value="2"/>
</dbReference>
<dbReference type="AlphaFoldDB" id="A0A3S4QVR0"/>
<evidence type="ECO:0000259" key="8">
    <source>
        <dbReference type="PROSITE" id="PS51034"/>
    </source>
</evidence>
<dbReference type="GO" id="GO:0000978">
    <property type="term" value="F:RNA polymerase II cis-regulatory region sequence-specific DNA binding"/>
    <property type="evidence" value="ECO:0007669"/>
    <property type="project" value="TreeGrafter"/>
</dbReference>
<comment type="caution">
    <text evidence="9">The sequence shown here is derived from an EMBL/GenBank/DDBJ whole genome shotgun (WGS) entry which is preliminary data.</text>
</comment>
<gene>
    <name evidence="9" type="ORF">B4U79_17779</name>
</gene>
<keyword evidence="6" id="KW-0812">Transmembrane</keyword>
<feature type="transmembrane region" description="Helical" evidence="6">
    <location>
        <begin position="948"/>
        <end position="972"/>
    </location>
</feature>
<accession>A0A3S4QVR0</accession>
<dbReference type="Pfam" id="PF00628">
    <property type="entry name" value="PHD"/>
    <property type="match status" value="2"/>
</dbReference>
<keyword evidence="6" id="KW-0472">Membrane</keyword>
<evidence type="ECO:0000256" key="2">
    <source>
        <dbReference type="ARBA" id="ARBA00022771"/>
    </source>
</evidence>
<dbReference type="GO" id="GO:0008270">
    <property type="term" value="F:zinc ion binding"/>
    <property type="evidence" value="ECO:0007669"/>
    <property type="project" value="UniProtKB-KW"/>
</dbReference>
<feature type="domain" description="PHD-type" evidence="7">
    <location>
        <begin position="591"/>
        <end position="642"/>
    </location>
</feature>
<evidence type="ECO:0000313" key="9">
    <source>
        <dbReference type="EMBL" id="RWS08344.1"/>
    </source>
</evidence>
<dbReference type="SUPFAM" id="SSF57903">
    <property type="entry name" value="FYVE/PHD zinc finger"/>
    <property type="match status" value="2"/>
</dbReference>